<dbReference type="CDD" id="cd01283">
    <property type="entry name" value="cytidine_deaminase"/>
    <property type="match status" value="1"/>
</dbReference>
<organism evidence="2 3">
    <name type="scientific">Ruminococcus flavefaciens 007c</name>
    <dbReference type="NCBI Taxonomy" id="1341157"/>
    <lineage>
        <taxon>Bacteria</taxon>
        <taxon>Bacillati</taxon>
        <taxon>Bacillota</taxon>
        <taxon>Clostridia</taxon>
        <taxon>Eubacteriales</taxon>
        <taxon>Oscillospiraceae</taxon>
        <taxon>Ruminococcus</taxon>
    </lineage>
</organism>
<dbReference type="InterPro" id="IPR016193">
    <property type="entry name" value="Cytidine_deaminase-like"/>
</dbReference>
<reference evidence="2 3" key="1">
    <citation type="journal article" date="2014" name="PLoS ONE">
        <title>Rumen cellulosomics: divergent fiber-degrading strategies revealed by comparative genome-wide analysis of six ruminococcal strains.</title>
        <authorList>
            <person name="Dassa B."/>
            <person name="Borovok I."/>
            <person name="Ruimy-Israeli V."/>
            <person name="Lamed R."/>
            <person name="Flint H.J."/>
            <person name="Duncan S.H."/>
            <person name="Henrissat B."/>
            <person name="Coutinho P."/>
            <person name="Morrison M."/>
            <person name="Mosoni P."/>
            <person name="Yeoman C.J."/>
            <person name="White B.A."/>
            <person name="Bayer E.A."/>
        </authorList>
    </citation>
    <scope>NUCLEOTIDE SEQUENCE [LARGE SCALE GENOMIC DNA]</scope>
    <source>
        <strain evidence="2 3">007c</strain>
    </source>
</reference>
<evidence type="ECO:0000313" key="3">
    <source>
        <dbReference type="Proteomes" id="UP000019365"/>
    </source>
</evidence>
<protein>
    <submittedName>
        <fullName evidence="2">Uncharacterized protein</fullName>
    </submittedName>
</protein>
<dbReference type="EMBL" id="ATAX01000008">
    <property type="protein sequence ID" value="EWM54780.1"/>
    <property type="molecule type" value="Genomic_DNA"/>
</dbReference>
<dbReference type="OrthoDB" id="1820290at2"/>
<evidence type="ECO:0000313" key="2">
    <source>
        <dbReference type="EMBL" id="EWM54780.1"/>
    </source>
</evidence>
<keyword evidence="3" id="KW-1185">Reference proteome</keyword>
<dbReference type="PATRIC" id="fig|1341157.4.peg.396"/>
<dbReference type="SUPFAM" id="SSF53927">
    <property type="entry name" value="Cytidine deaminase-like"/>
    <property type="match status" value="1"/>
</dbReference>
<name>W7V1C2_RUMFL</name>
<dbReference type="PROSITE" id="PS00903">
    <property type="entry name" value="CYT_DCMP_DEAMINASES_1"/>
    <property type="match status" value="1"/>
</dbReference>
<feature type="region of interest" description="Disordered" evidence="1">
    <location>
        <begin position="163"/>
        <end position="183"/>
    </location>
</feature>
<dbReference type="AlphaFoldDB" id="W7V1C2"/>
<dbReference type="Proteomes" id="UP000019365">
    <property type="component" value="Unassembled WGS sequence"/>
</dbReference>
<dbReference type="RefSeq" id="WP_037296740.1">
    <property type="nucleotide sequence ID" value="NZ_ATAX01000008.1"/>
</dbReference>
<dbReference type="eggNOG" id="COG0295">
    <property type="taxonomic scope" value="Bacteria"/>
</dbReference>
<dbReference type="GO" id="GO:0016787">
    <property type="term" value="F:hydrolase activity"/>
    <property type="evidence" value="ECO:0007669"/>
    <property type="project" value="InterPro"/>
</dbReference>
<dbReference type="Gene3D" id="3.40.140.10">
    <property type="entry name" value="Cytidine Deaminase, domain 2"/>
    <property type="match status" value="1"/>
</dbReference>
<proteinExistence type="predicted"/>
<accession>W7V1C2</accession>
<sequence>MNTDAIFNAAQTLAIKMLESGAYVSPADTVCALEAASGRIYTGISRTDMNIAVHAEVDAVRNMLASGESTIRGLLLISTQSRTPLLPCNQCLGYILSLSPENGGCMIMMPDRMINIYDVCMFAAPMGNPAPAPFMGNAMPRNTHAAPVVPNVPIPPVMPEPVNTPVSSEPVSTPVTPEPVSNPVAAEPVRPAASENSVSVQEADLATNMQNATGDLLKGKVSSLLKVAADDDTDEFLDSLPTKKKRFGLFKK</sequence>
<dbReference type="InterPro" id="IPR016192">
    <property type="entry name" value="APOBEC/CMP_deaminase_Zn-bd"/>
</dbReference>
<dbReference type="GO" id="GO:0008270">
    <property type="term" value="F:zinc ion binding"/>
    <property type="evidence" value="ECO:0007669"/>
    <property type="project" value="InterPro"/>
</dbReference>
<gene>
    <name evidence="2" type="ORF">RF007C_10605</name>
</gene>
<comment type="caution">
    <text evidence="2">The sequence shown here is derived from an EMBL/GenBank/DDBJ whole genome shotgun (WGS) entry which is preliminary data.</text>
</comment>
<evidence type="ECO:0000256" key="1">
    <source>
        <dbReference type="SAM" id="MobiDB-lite"/>
    </source>
</evidence>